<dbReference type="Pfam" id="PF20383">
    <property type="entry name" value="DUF6678"/>
    <property type="match status" value="1"/>
</dbReference>
<evidence type="ECO:0000256" key="1">
    <source>
        <dbReference type="SAM" id="MobiDB-lite"/>
    </source>
</evidence>
<dbReference type="RefSeq" id="WP_189454354.1">
    <property type="nucleotide sequence ID" value="NZ_BMYD01000001.1"/>
</dbReference>
<evidence type="ECO:0000313" key="2">
    <source>
        <dbReference type="EMBL" id="GHA76804.1"/>
    </source>
</evidence>
<name>A0A918SX54_9GAMM</name>
<evidence type="ECO:0000313" key="3">
    <source>
        <dbReference type="Proteomes" id="UP000646426"/>
    </source>
</evidence>
<dbReference type="InterPro" id="IPR046500">
    <property type="entry name" value="DUF6678"/>
</dbReference>
<dbReference type="Proteomes" id="UP000646426">
    <property type="component" value="Unassembled WGS sequence"/>
</dbReference>
<gene>
    <name evidence="2" type="ORF">GCM10007067_12600</name>
</gene>
<reference evidence="2" key="1">
    <citation type="journal article" date="2014" name="Int. J. Syst. Evol. Microbiol.">
        <title>Complete genome sequence of Corynebacterium casei LMG S-19264T (=DSM 44701T), isolated from a smear-ripened cheese.</title>
        <authorList>
            <consortium name="US DOE Joint Genome Institute (JGI-PGF)"/>
            <person name="Walter F."/>
            <person name="Albersmeier A."/>
            <person name="Kalinowski J."/>
            <person name="Ruckert C."/>
        </authorList>
    </citation>
    <scope>NUCLEOTIDE SEQUENCE</scope>
    <source>
        <strain evidence="2">KCTC 23077</strain>
    </source>
</reference>
<dbReference type="AlphaFoldDB" id="A0A918SX54"/>
<dbReference type="EMBL" id="BMYD01000001">
    <property type="protein sequence ID" value="GHA76804.1"/>
    <property type="molecule type" value="Genomic_DNA"/>
</dbReference>
<accession>A0A918SX54</accession>
<comment type="caution">
    <text evidence="2">The sequence shown here is derived from an EMBL/GenBank/DDBJ whole genome shotgun (WGS) entry which is preliminary data.</text>
</comment>
<keyword evidence="3" id="KW-1185">Reference proteome</keyword>
<reference evidence="2" key="2">
    <citation type="submission" date="2020-09" db="EMBL/GenBank/DDBJ databases">
        <authorList>
            <person name="Sun Q."/>
            <person name="Kim S."/>
        </authorList>
    </citation>
    <scope>NUCLEOTIDE SEQUENCE</scope>
    <source>
        <strain evidence="2">KCTC 23077</strain>
    </source>
</reference>
<protein>
    <submittedName>
        <fullName evidence="2">Uncharacterized protein</fullName>
    </submittedName>
</protein>
<proteinExistence type="predicted"/>
<sequence length="148" mass="16847">MTDVWTDRAGKTYYPSLMQEEREVRAVLKREFSASLLNNTKWRELLQPLEAWGVTYDIKFVDVGAPVRGSLSHRTDRFYDSRWGPVPILSVEWIQLHDPEPKVQHLVEALKLPYVATGGAWRVVAHLRNGDPMPPNNSSKPTPLRGAA</sequence>
<feature type="region of interest" description="Disordered" evidence="1">
    <location>
        <begin position="129"/>
        <end position="148"/>
    </location>
</feature>
<organism evidence="2 3">
    <name type="scientific">Cognatilysobacter bugurensis</name>
    <dbReference type="NCBI Taxonomy" id="543356"/>
    <lineage>
        <taxon>Bacteria</taxon>
        <taxon>Pseudomonadati</taxon>
        <taxon>Pseudomonadota</taxon>
        <taxon>Gammaproteobacteria</taxon>
        <taxon>Lysobacterales</taxon>
        <taxon>Lysobacteraceae</taxon>
        <taxon>Cognatilysobacter</taxon>
    </lineage>
</organism>